<dbReference type="PROSITE" id="PS50176">
    <property type="entry name" value="ARM_REPEAT"/>
    <property type="match status" value="1"/>
</dbReference>
<dbReference type="OrthoDB" id="29145at2759"/>
<evidence type="ECO:0000313" key="6">
    <source>
        <dbReference type="Proteomes" id="UP000198287"/>
    </source>
</evidence>
<keyword evidence="6" id="KW-1185">Reference proteome</keyword>
<sequence>MNSLILSNLQALVQQAADSTRPEIQHRAVTVFHPPMRSSLGAHEYRWWTSQQTQAVVGCGAVPHFVALLASPFQNVREQAVWALGNIIGEGPQLCDYVISLGVVAPFCLHQARDSHHFSPQRDLGHCQPLQLNFLVHHADTNILVDTVWALSYLTAGGNDQIQMVIDSGVLPKLVSLLSHREVKKHRHREGEQIQAVLNCDALGHFDTLLNHHEDKIYKEAFGF</sequence>
<dbReference type="STRING" id="158441.A0A226CUJ3"/>
<evidence type="ECO:0000256" key="3">
    <source>
        <dbReference type="ARBA" id="ARBA00022927"/>
    </source>
</evidence>
<organism evidence="5 6">
    <name type="scientific">Folsomia candida</name>
    <name type="common">Springtail</name>
    <dbReference type="NCBI Taxonomy" id="158441"/>
    <lineage>
        <taxon>Eukaryota</taxon>
        <taxon>Metazoa</taxon>
        <taxon>Ecdysozoa</taxon>
        <taxon>Arthropoda</taxon>
        <taxon>Hexapoda</taxon>
        <taxon>Collembola</taxon>
        <taxon>Entomobryomorpha</taxon>
        <taxon>Isotomoidea</taxon>
        <taxon>Isotomidae</taxon>
        <taxon>Proisotominae</taxon>
        <taxon>Folsomia</taxon>
    </lineage>
</organism>
<proteinExistence type="inferred from homology"/>
<comment type="caution">
    <text evidence="5">The sequence shown here is derived from an EMBL/GenBank/DDBJ whole genome shotgun (WGS) entry which is preliminary data.</text>
</comment>
<accession>A0A226CUJ3</accession>
<dbReference type="PANTHER" id="PTHR23316">
    <property type="entry name" value="IMPORTIN ALPHA"/>
    <property type="match status" value="1"/>
</dbReference>
<dbReference type="EMBL" id="LNIX01000114">
    <property type="protein sequence ID" value="OXA36549.1"/>
    <property type="molecule type" value="Genomic_DNA"/>
</dbReference>
<evidence type="ECO:0000256" key="2">
    <source>
        <dbReference type="ARBA" id="ARBA00022448"/>
    </source>
</evidence>
<dbReference type="Pfam" id="PF00514">
    <property type="entry name" value="Arm"/>
    <property type="match status" value="2"/>
</dbReference>
<dbReference type="AlphaFoldDB" id="A0A226CUJ3"/>
<comment type="similarity">
    <text evidence="1">Belongs to the importin alpha family.</text>
</comment>
<feature type="repeat" description="ARM" evidence="4">
    <location>
        <begin position="60"/>
        <end position="87"/>
    </location>
</feature>
<dbReference type="InterPro" id="IPR000225">
    <property type="entry name" value="Armadillo"/>
</dbReference>
<keyword evidence="2" id="KW-0813">Transport</keyword>
<dbReference type="SMART" id="SM00185">
    <property type="entry name" value="ARM"/>
    <property type="match status" value="3"/>
</dbReference>
<dbReference type="GO" id="GO:0015031">
    <property type="term" value="P:protein transport"/>
    <property type="evidence" value="ECO:0007669"/>
    <property type="project" value="UniProtKB-KW"/>
</dbReference>
<evidence type="ECO:0000256" key="4">
    <source>
        <dbReference type="PROSITE-ProRule" id="PRU00259"/>
    </source>
</evidence>
<dbReference type="Gene3D" id="1.25.10.10">
    <property type="entry name" value="Leucine-rich Repeat Variant"/>
    <property type="match status" value="1"/>
</dbReference>
<gene>
    <name evidence="5" type="ORF">Fcan01_28685</name>
</gene>
<dbReference type="SUPFAM" id="SSF48371">
    <property type="entry name" value="ARM repeat"/>
    <property type="match status" value="1"/>
</dbReference>
<evidence type="ECO:0000313" key="5">
    <source>
        <dbReference type="EMBL" id="OXA36549.1"/>
    </source>
</evidence>
<reference evidence="5 6" key="1">
    <citation type="submission" date="2015-12" db="EMBL/GenBank/DDBJ databases">
        <title>The genome of Folsomia candida.</title>
        <authorList>
            <person name="Faddeeva A."/>
            <person name="Derks M.F."/>
            <person name="Anvar Y."/>
            <person name="Smit S."/>
            <person name="Van Straalen N."/>
            <person name="Roelofs D."/>
        </authorList>
    </citation>
    <scope>NUCLEOTIDE SEQUENCE [LARGE SCALE GENOMIC DNA]</scope>
    <source>
        <strain evidence="5 6">VU population</strain>
        <tissue evidence="5">Whole body</tissue>
    </source>
</reference>
<protein>
    <submittedName>
        <fullName evidence="5">Importin subunit alpha-4</fullName>
    </submittedName>
</protein>
<dbReference type="InterPro" id="IPR011989">
    <property type="entry name" value="ARM-like"/>
</dbReference>
<name>A0A226CUJ3_FOLCA</name>
<dbReference type="Proteomes" id="UP000198287">
    <property type="component" value="Unassembled WGS sequence"/>
</dbReference>
<evidence type="ECO:0000256" key="1">
    <source>
        <dbReference type="ARBA" id="ARBA00010394"/>
    </source>
</evidence>
<keyword evidence="3" id="KW-0653">Protein transport</keyword>
<dbReference type="InterPro" id="IPR016024">
    <property type="entry name" value="ARM-type_fold"/>
</dbReference>